<dbReference type="Proteomes" id="UP000244073">
    <property type="component" value="Unassembled WGS sequence"/>
</dbReference>
<dbReference type="GeneID" id="63812348"/>
<organism evidence="1 2">
    <name type="scientific">Aspergillus ochraceoroseus IBT 24754</name>
    <dbReference type="NCBI Taxonomy" id="1392256"/>
    <lineage>
        <taxon>Eukaryota</taxon>
        <taxon>Fungi</taxon>
        <taxon>Dikarya</taxon>
        <taxon>Ascomycota</taxon>
        <taxon>Pezizomycotina</taxon>
        <taxon>Eurotiomycetes</taxon>
        <taxon>Eurotiomycetidae</taxon>
        <taxon>Eurotiales</taxon>
        <taxon>Aspergillaceae</taxon>
        <taxon>Aspergillus</taxon>
        <taxon>Aspergillus subgen. Nidulantes</taxon>
    </lineage>
</organism>
<comment type="caution">
    <text evidence="1">The sequence shown here is derived from an EMBL/GenBank/DDBJ whole genome shotgun (WGS) entry which is preliminary data.</text>
</comment>
<dbReference type="EMBL" id="MSFN02000005">
    <property type="protein sequence ID" value="PTU20322.1"/>
    <property type="molecule type" value="Genomic_DNA"/>
</dbReference>
<name>A0A2T5LVL3_9EURO</name>
<evidence type="ECO:0000313" key="2">
    <source>
        <dbReference type="Proteomes" id="UP000244073"/>
    </source>
</evidence>
<gene>
    <name evidence="1" type="ORF">P175DRAFT_0481567</name>
</gene>
<protein>
    <submittedName>
        <fullName evidence="1">Uncharacterized protein</fullName>
    </submittedName>
</protein>
<dbReference type="OrthoDB" id="4499271at2759"/>
<evidence type="ECO:0000313" key="1">
    <source>
        <dbReference type="EMBL" id="PTU20322.1"/>
    </source>
</evidence>
<dbReference type="VEuPathDB" id="FungiDB:P175DRAFT_0481567"/>
<reference evidence="1 2" key="1">
    <citation type="journal article" date="2018" name="Proc. Natl. Acad. Sci. U.S.A.">
        <title>Linking secondary metabolites to gene clusters through genome sequencing of six diverse Aspergillus species.</title>
        <authorList>
            <person name="Kaerboelling I."/>
            <person name="Vesth T.C."/>
            <person name="Frisvad J.C."/>
            <person name="Nybo J.L."/>
            <person name="Theobald S."/>
            <person name="Kuo A."/>
            <person name="Bowyer P."/>
            <person name="Matsuda Y."/>
            <person name="Mondo S."/>
            <person name="Lyhne E.K."/>
            <person name="Kogle M.E."/>
            <person name="Clum A."/>
            <person name="Lipzen A."/>
            <person name="Salamov A."/>
            <person name="Ngan C.Y."/>
            <person name="Daum C."/>
            <person name="Chiniquy J."/>
            <person name="Barry K."/>
            <person name="LaButti K."/>
            <person name="Haridas S."/>
            <person name="Simmons B.A."/>
            <person name="Magnuson J.K."/>
            <person name="Mortensen U.H."/>
            <person name="Larsen T.O."/>
            <person name="Grigoriev I.V."/>
            <person name="Baker S.E."/>
            <person name="Andersen M.R."/>
        </authorList>
    </citation>
    <scope>NUCLEOTIDE SEQUENCE [LARGE SCALE GENOMIC DNA]</scope>
    <source>
        <strain evidence="1 2">IBT 24754</strain>
    </source>
</reference>
<accession>A0A2T5LVL3</accession>
<proteinExistence type="predicted"/>
<dbReference type="AlphaFoldDB" id="A0A2T5LVL3"/>
<dbReference type="RefSeq" id="XP_040751714.1">
    <property type="nucleotide sequence ID" value="XM_040895466.1"/>
</dbReference>
<sequence length="268" mass="29491">MADSYTFPKWDDFSFPRYAGSRLASQVAQVLDTAGVPNVLWGSLAMNVLGCPEVGEDTQLIIPDRFAQAATDAISVAGLNPCPHGSTCGVIKGRDEPYPNTHFHINEDEVTQTVDFYRKSSLIWSLPDMKPGNPSTNDRTYILASDARHPVSHIWKGGTSCGSGPFPNNFPPVKILTKIALVEALILLCCRDFDSRNPQRGVWIDALSSMATFVVRDPDPKELDPRFSVFWKCIKERESKTACDILGELRAGLLMAGELPPPPKRADD</sequence>